<dbReference type="Gene3D" id="1.25.40.10">
    <property type="entry name" value="Tetratricopeptide repeat domain"/>
    <property type="match status" value="1"/>
</dbReference>
<feature type="transmembrane region" description="Helical" evidence="6">
    <location>
        <begin position="209"/>
        <end position="225"/>
    </location>
</feature>
<dbReference type="SMART" id="SM00028">
    <property type="entry name" value="TPR"/>
    <property type="match status" value="2"/>
</dbReference>
<feature type="repeat" description="TPR" evidence="5">
    <location>
        <begin position="516"/>
        <end position="549"/>
    </location>
</feature>
<dbReference type="PROSITE" id="PS50005">
    <property type="entry name" value="TPR"/>
    <property type="match status" value="2"/>
</dbReference>
<evidence type="ECO:0000256" key="2">
    <source>
        <dbReference type="ARBA" id="ARBA00022692"/>
    </source>
</evidence>
<proteinExistence type="predicted"/>
<dbReference type="Pfam" id="PF13181">
    <property type="entry name" value="TPR_8"/>
    <property type="match status" value="1"/>
</dbReference>
<dbReference type="InterPro" id="IPR019734">
    <property type="entry name" value="TPR_rpt"/>
</dbReference>
<dbReference type="AlphaFoldDB" id="A0A0G0QJI3"/>
<feature type="transmembrane region" description="Helical" evidence="6">
    <location>
        <begin position="494"/>
        <end position="515"/>
    </location>
</feature>
<dbReference type="PANTHER" id="PTHR37422">
    <property type="entry name" value="TEICHURONIC ACID BIOSYNTHESIS PROTEIN TUAE"/>
    <property type="match status" value="1"/>
</dbReference>
<evidence type="ECO:0000313" key="8">
    <source>
        <dbReference type="EMBL" id="KKR10580.1"/>
    </source>
</evidence>
<keyword evidence="3 6" id="KW-1133">Transmembrane helix</keyword>
<evidence type="ECO:0000259" key="7">
    <source>
        <dbReference type="Pfam" id="PF04932"/>
    </source>
</evidence>
<dbReference type="STRING" id="1618550.UT39_C0018G0053"/>
<sequence>MKLKNIINILYQILFFSVPLVLYPFTSELFEFNKLIVVYILTCLIALLWALRCISEKRLIFKKTPLNVVIIVFLVSQLVSTLFSIDIRSSIFGYYDRFNGGLLSLTAYAVLYLGYVSNMSKRQTALSLKTILLSTTISSVYGISEHFGVDKNLWVQDVQNRVFSTFGQPNWLAAWLAAVIPVGLFFSLKTFENKHEEESGKQKFRFQKTIPYIFTSLAFLTLLFTKSRSGILGFAFADIIFWILILKHVFKDKPRRVTTLKLFIVNHLIFLFVTIFVGTPWTPNISKLFRTNSLNNTEAESAVNEAAVTPALETGGSSSAEIRRIVWQGALDVWKNYPLFGSGVETFAFSYYKYRPASHNLVSEWDFLYNKAHNEYLNFMATTGTVGILAYLLLIVLSLAQISGFKLITSKPNLKNDNQQDKNEQHNALEIRNLNYALLAGYASILITNFFGFSVVPISLLFFIFPAFALSEQGSDRVEEYRFDFRKFNSLQKLAGIILASFTLFLIYSVFRYWYADILYNRAHLFYKSGRLIDAVNTIGSAIKLSPHEAIYQNELASNFAEVALVYNKQDSKDNAKKFAGNAKKIVLQAESLSPSNLNILRNHARIAINLSEIDPDQILDAKNTLLKALDLAPTDAKLYLNLSMVYYRINDTDKAIELLEKTIELKTNYRDARYAYAVILSEKGEIEGAKAQLKYILDTIDPNDENALKELKNLDSTAN</sequence>
<evidence type="ECO:0000256" key="6">
    <source>
        <dbReference type="SAM" id="Phobius"/>
    </source>
</evidence>
<feature type="transmembrane region" description="Helical" evidence="6">
    <location>
        <begin position="126"/>
        <end position="144"/>
    </location>
</feature>
<name>A0A0G0QJI3_9BACT</name>
<feature type="repeat" description="TPR" evidence="5">
    <location>
        <begin position="637"/>
        <end position="670"/>
    </location>
</feature>
<accession>A0A0G0QJI3</accession>
<protein>
    <recommendedName>
        <fullName evidence="7">O-antigen ligase-related domain-containing protein</fullName>
    </recommendedName>
</protein>
<keyword evidence="2 6" id="KW-0812">Transmembrane</keyword>
<feature type="transmembrane region" description="Helical" evidence="6">
    <location>
        <begin position="376"/>
        <end position="400"/>
    </location>
</feature>
<evidence type="ECO:0000256" key="1">
    <source>
        <dbReference type="ARBA" id="ARBA00004141"/>
    </source>
</evidence>
<feature type="transmembrane region" description="Helical" evidence="6">
    <location>
        <begin position="97"/>
        <end position="114"/>
    </location>
</feature>
<evidence type="ECO:0000313" key="9">
    <source>
        <dbReference type="Proteomes" id="UP000034246"/>
    </source>
</evidence>
<dbReference type="PROSITE" id="PS50293">
    <property type="entry name" value="TPR_REGION"/>
    <property type="match status" value="1"/>
</dbReference>
<feature type="transmembrane region" description="Helical" evidence="6">
    <location>
        <begin position="171"/>
        <end position="188"/>
    </location>
</feature>
<dbReference type="Pfam" id="PF04932">
    <property type="entry name" value="Wzy_C"/>
    <property type="match status" value="1"/>
</dbReference>
<dbReference type="EMBL" id="LBWP01000018">
    <property type="protein sequence ID" value="KKR10580.1"/>
    <property type="molecule type" value="Genomic_DNA"/>
</dbReference>
<dbReference type="InterPro" id="IPR011990">
    <property type="entry name" value="TPR-like_helical_dom_sf"/>
</dbReference>
<gene>
    <name evidence="8" type="ORF">UT39_C0018G0053</name>
</gene>
<evidence type="ECO:0000256" key="4">
    <source>
        <dbReference type="ARBA" id="ARBA00023136"/>
    </source>
</evidence>
<comment type="caution">
    <text evidence="8">The sequence shown here is derived from an EMBL/GenBank/DDBJ whole genome shotgun (WGS) entry which is preliminary data.</text>
</comment>
<evidence type="ECO:0000256" key="3">
    <source>
        <dbReference type="ARBA" id="ARBA00022989"/>
    </source>
</evidence>
<feature type="transmembrane region" description="Helical" evidence="6">
    <location>
        <begin position="32"/>
        <end position="54"/>
    </location>
</feature>
<comment type="subcellular location">
    <subcellularLocation>
        <location evidence="1">Membrane</location>
        <topology evidence="1">Multi-pass membrane protein</topology>
    </subcellularLocation>
</comment>
<dbReference type="InterPro" id="IPR007016">
    <property type="entry name" value="O-antigen_ligase-rel_domated"/>
</dbReference>
<dbReference type="InterPro" id="IPR051533">
    <property type="entry name" value="WaaL-like"/>
</dbReference>
<dbReference type="PANTHER" id="PTHR37422:SF13">
    <property type="entry name" value="LIPOPOLYSACCHARIDE BIOSYNTHESIS PROTEIN PA4999-RELATED"/>
    <property type="match status" value="1"/>
</dbReference>
<evidence type="ECO:0000256" key="5">
    <source>
        <dbReference type="PROSITE-ProRule" id="PRU00339"/>
    </source>
</evidence>
<keyword evidence="4 6" id="KW-0472">Membrane</keyword>
<organism evidence="8 9">
    <name type="scientific">Candidatus Woesebacteria bacterium GW2011_GWA1_39_21</name>
    <dbReference type="NCBI Taxonomy" id="1618550"/>
    <lineage>
        <taxon>Bacteria</taxon>
        <taxon>Candidatus Woeseibacteriota</taxon>
    </lineage>
</organism>
<feature type="transmembrane region" description="Helical" evidence="6">
    <location>
        <begin position="7"/>
        <end position="26"/>
    </location>
</feature>
<dbReference type="GO" id="GO:0016020">
    <property type="term" value="C:membrane"/>
    <property type="evidence" value="ECO:0007669"/>
    <property type="project" value="UniProtKB-SubCell"/>
</dbReference>
<dbReference type="Proteomes" id="UP000034246">
    <property type="component" value="Unassembled WGS sequence"/>
</dbReference>
<feature type="domain" description="O-antigen ligase-related" evidence="7">
    <location>
        <begin position="215"/>
        <end position="392"/>
    </location>
</feature>
<keyword evidence="5" id="KW-0802">TPR repeat</keyword>
<reference evidence="8 9" key="1">
    <citation type="journal article" date="2015" name="Nature">
        <title>rRNA introns, odd ribosomes, and small enigmatic genomes across a large radiation of phyla.</title>
        <authorList>
            <person name="Brown C.T."/>
            <person name="Hug L.A."/>
            <person name="Thomas B.C."/>
            <person name="Sharon I."/>
            <person name="Castelle C.J."/>
            <person name="Singh A."/>
            <person name="Wilkins M.J."/>
            <person name="Williams K.H."/>
            <person name="Banfield J.F."/>
        </authorList>
    </citation>
    <scope>NUCLEOTIDE SEQUENCE [LARGE SCALE GENOMIC DNA]</scope>
</reference>
<dbReference type="SUPFAM" id="SSF48452">
    <property type="entry name" value="TPR-like"/>
    <property type="match status" value="1"/>
</dbReference>
<feature type="transmembrane region" description="Helical" evidence="6">
    <location>
        <begin position="436"/>
        <end position="465"/>
    </location>
</feature>
<feature type="transmembrane region" description="Helical" evidence="6">
    <location>
        <begin position="262"/>
        <end position="281"/>
    </location>
</feature>
<feature type="transmembrane region" description="Helical" evidence="6">
    <location>
        <begin position="231"/>
        <end position="250"/>
    </location>
</feature>
<feature type="transmembrane region" description="Helical" evidence="6">
    <location>
        <begin position="66"/>
        <end position="85"/>
    </location>
</feature>